<evidence type="ECO:0000256" key="3">
    <source>
        <dbReference type="ARBA" id="ARBA00023015"/>
    </source>
</evidence>
<evidence type="ECO:0000313" key="9">
    <source>
        <dbReference type="Proteomes" id="UP001150924"/>
    </source>
</evidence>
<evidence type="ECO:0000256" key="4">
    <source>
        <dbReference type="ARBA" id="ARBA00023125"/>
    </source>
</evidence>
<evidence type="ECO:0000259" key="6">
    <source>
        <dbReference type="PROSITE" id="PS50006"/>
    </source>
</evidence>
<dbReference type="InterPro" id="IPR058031">
    <property type="entry name" value="AAA_lid_NorR"/>
</dbReference>
<keyword evidence="5" id="KW-0804">Transcription</keyword>
<dbReference type="InterPro" id="IPR025944">
    <property type="entry name" value="Sigma_54_int_dom_CS"/>
</dbReference>
<dbReference type="InterPro" id="IPR032030">
    <property type="entry name" value="YscD_cytoplasmic_dom"/>
</dbReference>
<dbReference type="SUPFAM" id="SSF46689">
    <property type="entry name" value="Homeodomain-like"/>
    <property type="match status" value="1"/>
</dbReference>
<protein>
    <submittedName>
        <fullName evidence="8">Sigma 54-interacting transcriptional regulator</fullName>
    </submittedName>
</protein>
<evidence type="ECO:0000259" key="7">
    <source>
        <dbReference type="PROSITE" id="PS50045"/>
    </source>
</evidence>
<dbReference type="SUPFAM" id="SSF52540">
    <property type="entry name" value="P-loop containing nucleoside triphosphate hydrolases"/>
    <property type="match status" value="1"/>
</dbReference>
<dbReference type="Gene3D" id="1.10.10.60">
    <property type="entry name" value="Homeodomain-like"/>
    <property type="match status" value="1"/>
</dbReference>
<dbReference type="GO" id="GO:0003677">
    <property type="term" value="F:DNA binding"/>
    <property type="evidence" value="ECO:0007669"/>
    <property type="project" value="UniProtKB-KW"/>
</dbReference>
<dbReference type="FunFam" id="3.40.50.300:FF:000006">
    <property type="entry name" value="DNA-binding transcriptional regulator NtrC"/>
    <property type="match status" value="1"/>
</dbReference>
<dbReference type="GO" id="GO:0006355">
    <property type="term" value="P:regulation of DNA-templated transcription"/>
    <property type="evidence" value="ECO:0007669"/>
    <property type="project" value="InterPro"/>
</dbReference>
<dbReference type="SUPFAM" id="SSF49879">
    <property type="entry name" value="SMAD/FHA domain"/>
    <property type="match status" value="1"/>
</dbReference>
<dbReference type="CDD" id="cd00009">
    <property type="entry name" value="AAA"/>
    <property type="match status" value="1"/>
</dbReference>
<evidence type="ECO:0000313" key="8">
    <source>
        <dbReference type="EMBL" id="MCY1005814.1"/>
    </source>
</evidence>
<dbReference type="InterPro" id="IPR027417">
    <property type="entry name" value="P-loop_NTPase"/>
</dbReference>
<keyword evidence="4" id="KW-0238">DNA-binding</keyword>
<evidence type="ECO:0000256" key="5">
    <source>
        <dbReference type="ARBA" id="ARBA00023163"/>
    </source>
</evidence>
<keyword evidence="1" id="KW-0547">Nucleotide-binding</keyword>
<dbReference type="InterPro" id="IPR025943">
    <property type="entry name" value="Sigma_54_int_dom_ATP-bd_2"/>
</dbReference>
<dbReference type="InterPro" id="IPR008984">
    <property type="entry name" value="SMAD_FHA_dom_sf"/>
</dbReference>
<dbReference type="InterPro" id="IPR009057">
    <property type="entry name" value="Homeodomain-like_sf"/>
</dbReference>
<dbReference type="PROSITE" id="PS50045">
    <property type="entry name" value="SIGMA54_INTERACT_4"/>
    <property type="match status" value="1"/>
</dbReference>
<name>A0A9X3EMD2_9BACT</name>
<dbReference type="Gene3D" id="2.60.200.20">
    <property type="match status" value="1"/>
</dbReference>
<dbReference type="Pfam" id="PF00158">
    <property type="entry name" value="Sigma54_activat"/>
    <property type="match status" value="1"/>
</dbReference>
<dbReference type="PROSITE" id="PS50006">
    <property type="entry name" value="FHA_DOMAIN"/>
    <property type="match status" value="1"/>
</dbReference>
<dbReference type="CDD" id="cd00060">
    <property type="entry name" value="FHA"/>
    <property type="match status" value="1"/>
</dbReference>
<dbReference type="Proteomes" id="UP001150924">
    <property type="component" value="Unassembled WGS sequence"/>
</dbReference>
<dbReference type="InterPro" id="IPR000253">
    <property type="entry name" value="FHA_dom"/>
</dbReference>
<feature type="domain" description="FHA" evidence="6">
    <location>
        <begin position="46"/>
        <end position="95"/>
    </location>
</feature>
<evidence type="ECO:0000256" key="2">
    <source>
        <dbReference type="ARBA" id="ARBA00022840"/>
    </source>
</evidence>
<dbReference type="PROSITE" id="PS00688">
    <property type="entry name" value="SIGMA54_INTERACT_3"/>
    <property type="match status" value="1"/>
</dbReference>
<evidence type="ECO:0000256" key="1">
    <source>
        <dbReference type="ARBA" id="ARBA00022741"/>
    </source>
</evidence>
<dbReference type="PROSITE" id="PS00676">
    <property type="entry name" value="SIGMA54_INTERACT_2"/>
    <property type="match status" value="1"/>
</dbReference>
<dbReference type="Pfam" id="PF16697">
    <property type="entry name" value="Yop-YscD_cpl"/>
    <property type="match status" value="1"/>
</dbReference>
<gene>
    <name evidence="8" type="ORF">OV079_09595</name>
</gene>
<comment type="caution">
    <text evidence="8">The sequence shown here is derived from an EMBL/GenBank/DDBJ whole genome shotgun (WGS) entry which is preliminary data.</text>
</comment>
<feature type="domain" description="Sigma-54 factor interaction" evidence="7">
    <location>
        <begin position="135"/>
        <end position="362"/>
    </location>
</feature>
<dbReference type="PANTHER" id="PTHR32071">
    <property type="entry name" value="TRANSCRIPTIONAL REGULATORY PROTEIN"/>
    <property type="match status" value="1"/>
</dbReference>
<dbReference type="SMART" id="SM00240">
    <property type="entry name" value="FHA"/>
    <property type="match status" value="1"/>
</dbReference>
<dbReference type="AlphaFoldDB" id="A0A9X3EMD2"/>
<sequence>MEPSTPHTQQIRDERGGLSLLRTPLRITVLAGPDRKLTREFTGDRLVIGTHESCDLVLGDPTVSRQHLEITLVPRGWALHDLDSRNGTFIGDVRVGEVVVDRDTRVRVGGTELRLQPLRSPVAVPLPAGDGFGPLLGRSPAMRRVFEVLGRVAASDATVLITGESGTGKEVAARALHDASARRDRPFVVVDCGGLPANLIESELYGHQRGAFTGATAPRDGAFVTADGGTLFLDEVGELPLELQTRLLGALERRQVQPLGASRPRSVDVRVIAATNRDLRKEVNRGGFRTDLYFRLAVVSVHLPPLREHPEDIPQYVAAMLAEWAEAGSQLAVDPETVARLQAQPWPGNVRELRNTIERAVLLGELSAAPPPASAEPEPAAAPQPASAALVADPAIPFKVGKALLVEQYERSYITALMQRWDQNITRATRAAEIDRVYMLRLLDKYGLRPGRKNG</sequence>
<dbReference type="InterPro" id="IPR002078">
    <property type="entry name" value="Sigma_54_int"/>
</dbReference>
<dbReference type="GO" id="GO:0005524">
    <property type="term" value="F:ATP binding"/>
    <property type="evidence" value="ECO:0007669"/>
    <property type="project" value="UniProtKB-KW"/>
</dbReference>
<keyword evidence="2" id="KW-0067">ATP-binding</keyword>
<keyword evidence="3" id="KW-0805">Transcription regulation</keyword>
<reference evidence="8" key="1">
    <citation type="submission" date="2022-11" db="EMBL/GenBank/DDBJ databases">
        <title>Minimal conservation of predation-associated metabolite biosynthetic gene clusters underscores biosynthetic potential of Myxococcota including descriptions for ten novel species: Archangium lansinium sp. nov., Myxococcus landrumus sp. nov., Nannocystis bai.</title>
        <authorList>
            <person name="Ahearne A."/>
            <person name="Stevens C."/>
            <person name="Phillips K."/>
        </authorList>
    </citation>
    <scope>NUCLEOTIDE SEQUENCE</scope>
    <source>
        <strain evidence="8">Na p29</strain>
    </source>
</reference>
<dbReference type="RefSeq" id="WP_267767661.1">
    <property type="nucleotide sequence ID" value="NZ_JAPNKE010000002.1"/>
</dbReference>
<dbReference type="SMART" id="SM00382">
    <property type="entry name" value="AAA"/>
    <property type="match status" value="1"/>
</dbReference>
<dbReference type="Gene3D" id="1.10.8.60">
    <property type="match status" value="1"/>
</dbReference>
<dbReference type="EMBL" id="JAPNKE010000002">
    <property type="protein sequence ID" value="MCY1005814.1"/>
    <property type="molecule type" value="Genomic_DNA"/>
</dbReference>
<keyword evidence="9" id="KW-1185">Reference proteome</keyword>
<organism evidence="8 9">
    <name type="scientific">Nannocystis pusilla</name>
    <dbReference type="NCBI Taxonomy" id="889268"/>
    <lineage>
        <taxon>Bacteria</taxon>
        <taxon>Pseudomonadati</taxon>
        <taxon>Myxococcota</taxon>
        <taxon>Polyangia</taxon>
        <taxon>Nannocystales</taxon>
        <taxon>Nannocystaceae</taxon>
        <taxon>Nannocystis</taxon>
    </lineage>
</organism>
<dbReference type="PANTHER" id="PTHR32071:SF57">
    <property type="entry name" value="C4-DICARBOXYLATE TRANSPORT TRANSCRIPTIONAL REGULATORY PROTEIN DCTD"/>
    <property type="match status" value="1"/>
</dbReference>
<dbReference type="Gene3D" id="3.40.50.300">
    <property type="entry name" value="P-loop containing nucleotide triphosphate hydrolases"/>
    <property type="match status" value="1"/>
</dbReference>
<dbReference type="InterPro" id="IPR003593">
    <property type="entry name" value="AAA+_ATPase"/>
</dbReference>
<accession>A0A9X3EMD2</accession>
<proteinExistence type="predicted"/>
<dbReference type="Pfam" id="PF25601">
    <property type="entry name" value="AAA_lid_14"/>
    <property type="match status" value="1"/>
</dbReference>